<name>A0A397SW01_9GLOM</name>
<feature type="signal peptide" evidence="1">
    <location>
        <begin position="1"/>
        <end position="19"/>
    </location>
</feature>
<keyword evidence="3" id="KW-1185">Reference proteome</keyword>
<sequence length="81" mass="9406">LSKNSLFTLLFFLYPPNLPLYIAQNPGPIRPLGDSSFRRFNHKCPGYDSSFGRFVHPKPQATRSSRFPLYQINYIKINCIK</sequence>
<dbReference type="AlphaFoldDB" id="A0A397SW01"/>
<organism evidence="2 3">
    <name type="scientific">Glomus cerebriforme</name>
    <dbReference type="NCBI Taxonomy" id="658196"/>
    <lineage>
        <taxon>Eukaryota</taxon>
        <taxon>Fungi</taxon>
        <taxon>Fungi incertae sedis</taxon>
        <taxon>Mucoromycota</taxon>
        <taxon>Glomeromycotina</taxon>
        <taxon>Glomeromycetes</taxon>
        <taxon>Glomerales</taxon>
        <taxon>Glomeraceae</taxon>
        <taxon>Glomus</taxon>
    </lineage>
</organism>
<protein>
    <submittedName>
        <fullName evidence="2">Uncharacterized protein</fullName>
    </submittedName>
</protein>
<accession>A0A397SW01</accession>
<evidence type="ECO:0000313" key="2">
    <source>
        <dbReference type="EMBL" id="RIA88017.1"/>
    </source>
</evidence>
<keyword evidence="1" id="KW-0732">Signal</keyword>
<comment type="caution">
    <text evidence="2">The sequence shown here is derived from an EMBL/GenBank/DDBJ whole genome shotgun (WGS) entry which is preliminary data.</text>
</comment>
<dbReference type="EMBL" id="QKYT01000282">
    <property type="protein sequence ID" value="RIA88017.1"/>
    <property type="molecule type" value="Genomic_DNA"/>
</dbReference>
<feature type="non-terminal residue" evidence="2">
    <location>
        <position position="1"/>
    </location>
</feature>
<reference evidence="2 3" key="1">
    <citation type="submission" date="2018-06" db="EMBL/GenBank/DDBJ databases">
        <title>Comparative genomics reveals the genomic features of Rhizophagus irregularis, R. cerebriforme, R. diaphanum and Gigaspora rosea, and their symbiotic lifestyle signature.</title>
        <authorList>
            <person name="Morin E."/>
            <person name="San Clemente H."/>
            <person name="Chen E.C.H."/>
            <person name="De La Providencia I."/>
            <person name="Hainaut M."/>
            <person name="Kuo A."/>
            <person name="Kohler A."/>
            <person name="Murat C."/>
            <person name="Tang N."/>
            <person name="Roy S."/>
            <person name="Loubradou J."/>
            <person name="Henrissat B."/>
            <person name="Grigoriev I.V."/>
            <person name="Corradi N."/>
            <person name="Roux C."/>
            <person name="Martin F.M."/>
        </authorList>
    </citation>
    <scope>NUCLEOTIDE SEQUENCE [LARGE SCALE GENOMIC DNA]</scope>
    <source>
        <strain evidence="2 3">DAOM 227022</strain>
    </source>
</reference>
<feature type="chain" id="PRO_5017218254" evidence="1">
    <location>
        <begin position="20"/>
        <end position="81"/>
    </location>
</feature>
<evidence type="ECO:0000256" key="1">
    <source>
        <dbReference type="SAM" id="SignalP"/>
    </source>
</evidence>
<gene>
    <name evidence="2" type="ORF">C1645_775953</name>
</gene>
<proteinExistence type="predicted"/>
<dbReference type="Proteomes" id="UP000265703">
    <property type="component" value="Unassembled WGS sequence"/>
</dbReference>
<evidence type="ECO:0000313" key="3">
    <source>
        <dbReference type="Proteomes" id="UP000265703"/>
    </source>
</evidence>